<dbReference type="OrthoDB" id="3033390at2759"/>
<dbReference type="AlphaFoldDB" id="A0A8H6YCN6"/>
<proteinExistence type="predicted"/>
<gene>
    <name evidence="1" type="ORF">MVEN_00920100</name>
</gene>
<evidence type="ECO:0000313" key="2">
    <source>
        <dbReference type="Proteomes" id="UP000620124"/>
    </source>
</evidence>
<evidence type="ECO:0000313" key="1">
    <source>
        <dbReference type="EMBL" id="KAF7355911.1"/>
    </source>
</evidence>
<keyword evidence="2" id="KW-1185">Reference proteome</keyword>
<accession>A0A8H6YCN6</accession>
<sequence>MSTEALRKLAIRAYCLKKNWSSERGLPVSVRTIALGQDYPQICVIPGTNIIVTNSNDRLACWHTQSGACLGVVEHEDTNASHQVGRSPPFHQPGLSFVALSSKSRTHIGLLLFKIDYRNEDAITISKAYSNALPASEFQPILTPDATCNDNTIGMVFTRYIDQLSMLVASPACVLHDGHFYIHGQDLDDPSIVVRVPVDDSRLPVVEFDRTTLSTHADVETTCIALGDPWLLPPMYGVSLVTRRTSEMHSNGRVQRLRSVQFWPAPDHARSHAMTRLNNRDLVSYDHHSEIMGLAVGISGRYAALLDDGGPRQIGRRWKNNLGIVHYAAHPAPHTSFHLLDTASVAIKSYTAVMALDDALGVVYITHIGEGEAATLSVLSYA</sequence>
<organism evidence="1 2">
    <name type="scientific">Mycena venus</name>
    <dbReference type="NCBI Taxonomy" id="2733690"/>
    <lineage>
        <taxon>Eukaryota</taxon>
        <taxon>Fungi</taxon>
        <taxon>Dikarya</taxon>
        <taxon>Basidiomycota</taxon>
        <taxon>Agaricomycotina</taxon>
        <taxon>Agaricomycetes</taxon>
        <taxon>Agaricomycetidae</taxon>
        <taxon>Agaricales</taxon>
        <taxon>Marasmiineae</taxon>
        <taxon>Mycenaceae</taxon>
        <taxon>Mycena</taxon>
    </lineage>
</organism>
<dbReference type="EMBL" id="JACAZI010000007">
    <property type="protein sequence ID" value="KAF7355911.1"/>
    <property type="molecule type" value="Genomic_DNA"/>
</dbReference>
<protein>
    <submittedName>
        <fullName evidence="1">F-box domain-containing protein</fullName>
    </submittedName>
</protein>
<reference evidence="1" key="1">
    <citation type="submission" date="2020-05" db="EMBL/GenBank/DDBJ databases">
        <title>Mycena genomes resolve the evolution of fungal bioluminescence.</title>
        <authorList>
            <person name="Tsai I.J."/>
        </authorList>
    </citation>
    <scope>NUCLEOTIDE SEQUENCE</scope>
    <source>
        <strain evidence="1">CCC161011</strain>
    </source>
</reference>
<name>A0A8H6YCN6_9AGAR</name>
<comment type="caution">
    <text evidence="1">The sequence shown here is derived from an EMBL/GenBank/DDBJ whole genome shotgun (WGS) entry which is preliminary data.</text>
</comment>
<dbReference type="Proteomes" id="UP000620124">
    <property type="component" value="Unassembled WGS sequence"/>
</dbReference>